<evidence type="ECO:0000256" key="1">
    <source>
        <dbReference type="SAM" id="Phobius"/>
    </source>
</evidence>
<keyword evidence="1" id="KW-0812">Transmembrane</keyword>
<keyword evidence="1" id="KW-1133">Transmembrane helix</keyword>
<dbReference type="AlphaFoldDB" id="F4KPD5"/>
<dbReference type="SMART" id="SM00563">
    <property type="entry name" value="PlsC"/>
    <property type="match status" value="1"/>
</dbReference>
<dbReference type="eggNOG" id="COG0204">
    <property type="taxonomic scope" value="Bacteria"/>
</dbReference>
<dbReference type="InterPro" id="IPR002123">
    <property type="entry name" value="Plipid/glycerol_acylTrfase"/>
</dbReference>
<evidence type="ECO:0000313" key="3">
    <source>
        <dbReference type="EMBL" id="AEE49889.1"/>
    </source>
</evidence>
<dbReference type="KEGG" id="hhy:Halhy_2004"/>
<dbReference type="Pfam" id="PF01553">
    <property type="entry name" value="Acyltransferase"/>
    <property type="match status" value="1"/>
</dbReference>
<dbReference type="HOGENOM" id="CLU_047487_2_0_10"/>
<dbReference type="PANTHER" id="PTHR31605:SF0">
    <property type="entry name" value="GLYCEROL-3-PHOSPHATE O-ACYLTRANSFERASE 1"/>
    <property type="match status" value="1"/>
</dbReference>
<dbReference type="PANTHER" id="PTHR31605">
    <property type="entry name" value="GLYCEROL-3-PHOSPHATE O-ACYLTRANSFERASE 1"/>
    <property type="match status" value="1"/>
</dbReference>
<dbReference type="SUPFAM" id="SSF69593">
    <property type="entry name" value="Glycerol-3-phosphate (1)-acyltransferase"/>
    <property type="match status" value="1"/>
</dbReference>
<keyword evidence="1" id="KW-0472">Membrane</keyword>
<sequence length="439" mass="50015">MSLLQRIVYTILKALIKIVVHVYYPHIYLEGKDKLKLKGPTIVLGNHPNTLMDALNGALWVDQPVYFLAMARLFKPDWVGNILRFLFCIPLERRKDNGGGPVDNEDSFRQAIEHLSKHRHLFIAPDGGNELERNLLPLKTGTARISLGAENLQDFQLGLRILPLGYTYFGDREQFGSEMLIQAGEPIFLKDFAETYASDPQGTVRRLTALLEKRMQDLLLNVKDEEEDQMLHTLEELLRDEAPLPLSDFFQRSKALMHRLRNFAIEEPEQHALFLAQVQAYAAALKSVRIRSGAVYLQQLGPVARQQQLLPFWLLLPIWVFAAINHWPATALCRFAVRRFNLHIGYKTTVELCVGLLAIPIFYVLQSLLVEAMSSTAWSWWYLAATIGTGLITLKNKRRMDNGLSYLKLKNAGPIKDKLAEERAALVTQLHDLLQSIPQ</sequence>
<feature type="domain" description="Phospholipid/glycerol acyltransferase" evidence="2">
    <location>
        <begin position="41"/>
        <end position="169"/>
    </location>
</feature>
<evidence type="ECO:0000313" key="4">
    <source>
        <dbReference type="Proteomes" id="UP000008461"/>
    </source>
</evidence>
<feature type="transmembrane region" description="Helical" evidence="1">
    <location>
        <begin position="377"/>
        <end position="394"/>
    </location>
</feature>
<dbReference type="EMBL" id="CP002691">
    <property type="protein sequence ID" value="AEE49889.1"/>
    <property type="molecule type" value="Genomic_DNA"/>
</dbReference>
<reference evidence="3 4" key="1">
    <citation type="journal article" date="2011" name="Stand. Genomic Sci.">
        <title>Complete genome sequence of Haliscomenobacter hydrossis type strain (O).</title>
        <authorList>
            <consortium name="US DOE Joint Genome Institute (JGI-PGF)"/>
            <person name="Daligault H."/>
            <person name="Lapidus A."/>
            <person name="Zeytun A."/>
            <person name="Nolan M."/>
            <person name="Lucas S."/>
            <person name="Del Rio T.G."/>
            <person name="Tice H."/>
            <person name="Cheng J.F."/>
            <person name="Tapia R."/>
            <person name="Han C."/>
            <person name="Goodwin L."/>
            <person name="Pitluck S."/>
            <person name="Liolios K."/>
            <person name="Pagani I."/>
            <person name="Ivanova N."/>
            <person name="Huntemann M."/>
            <person name="Mavromatis K."/>
            <person name="Mikhailova N."/>
            <person name="Pati A."/>
            <person name="Chen A."/>
            <person name="Palaniappan K."/>
            <person name="Land M."/>
            <person name="Hauser L."/>
            <person name="Brambilla E.M."/>
            <person name="Rohde M."/>
            <person name="Verbarg S."/>
            <person name="Goker M."/>
            <person name="Bristow J."/>
            <person name="Eisen J.A."/>
            <person name="Markowitz V."/>
            <person name="Hugenholtz P."/>
            <person name="Kyrpides N.C."/>
            <person name="Klenk H.P."/>
            <person name="Woyke T."/>
        </authorList>
    </citation>
    <scope>NUCLEOTIDE SEQUENCE [LARGE SCALE GENOMIC DNA]</scope>
    <source>
        <strain evidence="4">ATCC 27775 / DSM 1100 / LMG 10767 / O</strain>
    </source>
</reference>
<dbReference type="InterPro" id="IPR052744">
    <property type="entry name" value="GPAT/DAPAT"/>
</dbReference>
<dbReference type="Proteomes" id="UP000008461">
    <property type="component" value="Chromosome"/>
</dbReference>
<gene>
    <name evidence="3" type="ordered locus">Halhy_2004</name>
</gene>
<accession>F4KPD5</accession>
<dbReference type="GO" id="GO:0016287">
    <property type="term" value="F:glycerone-phosphate O-acyltransferase activity"/>
    <property type="evidence" value="ECO:0007669"/>
    <property type="project" value="TreeGrafter"/>
</dbReference>
<reference key="2">
    <citation type="submission" date="2011-04" db="EMBL/GenBank/DDBJ databases">
        <title>Complete sequence of chromosome of Haliscomenobacter hydrossis DSM 1100.</title>
        <authorList>
            <consortium name="US DOE Joint Genome Institute (JGI-PGF)"/>
            <person name="Lucas S."/>
            <person name="Han J."/>
            <person name="Lapidus A."/>
            <person name="Bruce D."/>
            <person name="Goodwin L."/>
            <person name="Pitluck S."/>
            <person name="Peters L."/>
            <person name="Kyrpides N."/>
            <person name="Mavromatis K."/>
            <person name="Ivanova N."/>
            <person name="Ovchinnikova G."/>
            <person name="Pagani I."/>
            <person name="Daligault H."/>
            <person name="Detter J.C."/>
            <person name="Han C."/>
            <person name="Land M."/>
            <person name="Hauser L."/>
            <person name="Markowitz V."/>
            <person name="Cheng J.-F."/>
            <person name="Hugenholtz P."/>
            <person name="Woyke T."/>
            <person name="Wu D."/>
            <person name="Verbarg S."/>
            <person name="Frueling A."/>
            <person name="Brambilla E."/>
            <person name="Klenk H.-P."/>
            <person name="Eisen J.A."/>
        </authorList>
    </citation>
    <scope>NUCLEOTIDE SEQUENCE</scope>
    <source>
        <strain>DSM 1100</strain>
    </source>
</reference>
<dbReference type="GO" id="GO:0004366">
    <property type="term" value="F:glycerol-3-phosphate O-acyltransferase activity"/>
    <property type="evidence" value="ECO:0007669"/>
    <property type="project" value="TreeGrafter"/>
</dbReference>
<dbReference type="GO" id="GO:0008654">
    <property type="term" value="P:phospholipid biosynthetic process"/>
    <property type="evidence" value="ECO:0007669"/>
    <property type="project" value="TreeGrafter"/>
</dbReference>
<keyword evidence="3" id="KW-0012">Acyltransferase</keyword>
<name>F4KPD5_HALH1</name>
<dbReference type="STRING" id="760192.Halhy_2004"/>
<organism evidence="3 4">
    <name type="scientific">Haliscomenobacter hydrossis (strain ATCC 27775 / DSM 1100 / LMG 10767 / O)</name>
    <dbReference type="NCBI Taxonomy" id="760192"/>
    <lineage>
        <taxon>Bacteria</taxon>
        <taxon>Pseudomonadati</taxon>
        <taxon>Bacteroidota</taxon>
        <taxon>Saprospiria</taxon>
        <taxon>Saprospirales</taxon>
        <taxon>Haliscomenobacteraceae</taxon>
        <taxon>Haliscomenobacter</taxon>
    </lineage>
</organism>
<feature type="transmembrane region" description="Helical" evidence="1">
    <location>
        <begin position="312"/>
        <end position="337"/>
    </location>
</feature>
<protein>
    <submittedName>
        <fullName evidence="3">Phospholipid/glycerol acyltransferase</fullName>
    </submittedName>
</protein>
<keyword evidence="3" id="KW-0808">Transferase</keyword>
<feature type="transmembrane region" description="Helical" evidence="1">
    <location>
        <begin position="344"/>
        <end position="365"/>
    </location>
</feature>
<dbReference type="RefSeq" id="WP_013764442.1">
    <property type="nucleotide sequence ID" value="NC_015510.1"/>
</dbReference>
<proteinExistence type="predicted"/>
<keyword evidence="4" id="KW-1185">Reference proteome</keyword>
<evidence type="ECO:0000259" key="2">
    <source>
        <dbReference type="SMART" id="SM00563"/>
    </source>
</evidence>